<protein>
    <submittedName>
        <fullName evidence="1">32427_t:CDS:1</fullName>
    </submittedName>
</protein>
<evidence type="ECO:0000313" key="1">
    <source>
        <dbReference type="EMBL" id="CAG8461345.1"/>
    </source>
</evidence>
<dbReference type="Proteomes" id="UP000789901">
    <property type="component" value="Unassembled WGS sequence"/>
</dbReference>
<name>A0ABM8VW54_GIGMA</name>
<organism evidence="1 2">
    <name type="scientific">Gigaspora margarita</name>
    <dbReference type="NCBI Taxonomy" id="4874"/>
    <lineage>
        <taxon>Eukaryota</taxon>
        <taxon>Fungi</taxon>
        <taxon>Fungi incertae sedis</taxon>
        <taxon>Mucoromycota</taxon>
        <taxon>Glomeromycotina</taxon>
        <taxon>Glomeromycetes</taxon>
        <taxon>Diversisporales</taxon>
        <taxon>Gigasporaceae</taxon>
        <taxon>Gigaspora</taxon>
    </lineage>
</organism>
<proteinExistence type="predicted"/>
<evidence type="ECO:0000313" key="2">
    <source>
        <dbReference type="Proteomes" id="UP000789901"/>
    </source>
</evidence>
<reference evidence="1 2" key="1">
    <citation type="submission" date="2021-06" db="EMBL/GenBank/DDBJ databases">
        <authorList>
            <person name="Kallberg Y."/>
            <person name="Tangrot J."/>
            <person name="Rosling A."/>
        </authorList>
    </citation>
    <scope>NUCLEOTIDE SEQUENCE [LARGE SCALE GENOMIC DNA]</scope>
    <source>
        <strain evidence="1 2">120-4 pot B 10/14</strain>
    </source>
</reference>
<dbReference type="EMBL" id="CAJVQB010000048">
    <property type="protein sequence ID" value="CAG8461345.1"/>
    <property type="molecule type" value="Genomic_DNA"/>
</dbReference>
<comment type="caution">
    <text evidence="1">The sequence shown here is derived from an EMBL/GenBank/DDBJ whole genome shotgun (WGS) entry which is preliminary data.</text>
</comment>
<keyword evidence="2" id="KW-1185">Reference proteome</keyword>
<sequence>MSTGISFNLHIELDNNILKNAYYDTKQLVKLIVDEIEENDG</sequence>
<gene>
    <name evidence="1" type="ORF">GMARGA_LOCUS321</name>
</gene>
<accession>A0ABM8VW54</accession>
<feature type="non-terminal residue" evidence="1">
    <location>
        <position position="41"/>
    </location>
</feature>